<evidence type="ECO:0000313" key="4">
    <source>
        <dbReference type="Proteomes" id="UP001303046"/>
    </source>
</evidence>
<proteinExistence type="predicted"/>
<feature type="compositionally biased region" description="Polar residues" evidence="1">
    <location>
        <begin position="10"/>
        <end position="20"/>
    </location>
</feature>
<dbReference type="Pfam" id="PF23329">
    <property type="entry name" value="EF_HAND_1_PLCG"/>
    <property type="match status" value="1"/>
</dbReference>
<protein>
    <recommendedName>
        <fullName evidence="2">PLCG1 EF-hand domain-containing protein</fullName>
    </recommendedName>
</protein>
<name>A0ABR1CLA7_NECAM</name>
<evidence type="ECO:0000259" key="2">
    <source>
        <dbReference type="Pfam" id="PF23329"/>
    </source>
</evidence>
<feature type="domain" description="PLCG1 EF-hand" evidence="2">
    <location>
        <begin position="168"/>
        <end position="235"/>
    </location>
</feature>
<keyword evidence="4" id="KW-1185">Reference proteome</keyword>
<dbReference type="Proteomes" id="UP001303046">
    <property type="component" value="Unassembled WGS sequence"/>
</dbReference>
<evidence type="ECO:0000313" key="3">
    <source>
        <dbReference type="EMBL" id="KAK6738880.1"/>
    </source>
</evidence>
<feature type="region of interest" description="Disordered" evidence="1">
    <location>
        <begin position="1"/>
        <end position="20"/>
    </location>
</feature>
<organism evidence="3 4">
    <name type="scientific">Necator americanus</name>
    <name type="common">Human hookworm</name>
    <dbReference type="NCBI Taxonomy" id="51031"/>
    <lineage>
        <taxon>Eukaryota</taxon>
        <taxon>Metazoa</taxon>
        <taxon>Ecdysozoa</taxon>
        <taxon>Nematoda</taxon>
        <taxon>Chromadorea</taxon>
        <taxon>Rhabditida</taxon>
        <taxon>Rhabditina</taxon>
        <taxon>Rhabditomorpha</taxon>
        <taxon>Strongyloidea</taxon>
        <taxon>Ancylostomatidae</taxon>
        <taxon>Bunostominae</taxon>
        <taxon>Necator</taxon>
    </lineage>
</organism>
<comment type="caution">
    <text evidence="3">The sequence shown here is derived from an EMBL/GenBank/DDBJ whole genome shotgun (WGS) entry which is preliminary data.</text>
</comment>
<gene>
    <name evidence="3" type="primary">Necator_chrII.g8569</name>
    <name evidence="3" type="ORF">RB195_020774</name>
</gene>
<reference evidence="3 4" key="1">
    <citation type="submission" date="2023-08" db="EMBL/GenBank/DDBJ databases">
        <title>A Necator americanus chromosomal reference genome.</title>
        <authorList>
            <person name="Ilik V."/>
            <person name="Petrzelkova K.J."/>
            <person name="Pardy F."/>
            <person name="Fuh T."/>
            <person name="Niatou-Singa F.S."/>
            <person name="Gouil Q."/>
            <person name="Baker L."/>
            <person name="Ritchie M.E."/>
            <person name="Jex A.R."/>
            <person name="Gazzola D."/>
            <person name="Li H."/>
            <person name="Toshio Fujiwara R."/>
            <person name="Zhan B."/>
            <person name="Aroian R.V."/>
            <person name="Pafco B."/>
            <person name="Schwarz E.M."/>
        </authorList>
    </citation>
    <scope>NUCLEOTIDE SEQUENCE [LARGE SCALE GENOMIC DNA]</scope>
    <source>
        <strain evidence="3 4">Aroian</strain>
        <tissue evidence="3">Whole animal</tissue>
    </source>
</reference>
<dbReference type="InterPro" id="IPR056586">
    <property type="entry name" value="EF-hand_PLCG1"/>
</dbReference>
<sequence>MVVGVPGRKTTVSSGPSPGTLRNYNKHHEIDFAKIYLAMQKGHKVCKINVLKKWDPAYKLLTLNMETRQLFLNKLEQTAVRSKPTVLDLRHVREVQTLDYKLSAIQIGDKWKRDREIQNFDPLKILVISYGTQFTLKEWTLLFESAEACRLWNEGVHNLMLDTRDRFTSSHSARIERFIAKHFYKLITPGSEFVARKHMKPFVQTSLQYKVPSRQLQEVTEDQMNLLQFSKATRNFIHSQPLFLSRFAELSENGTTVSFDNFIRFLENMQSDKIASNRTRVIEFLRR</sequence>
<dbReference type="EMBL" id="JAVFWL010000002">
    <property type="protein sequence ID" value="KAK6738880.1"/>
    <property type="molecule type" value="Genomic_DNA"/>
</dbReference>
<accession>A0ABR1CLA7</accession>
<evidence type="ECO:0000256" key="1">
    <source>
        <dbReference type="SAM" id="MobiDB-lite"/>
    </source>
</evidence>